<gene>
    <name evidence="2" type="ORF">RIL183_33221</name>
</gene>
<evidence type="ECO:0000313" key="3">
    <source>
        <dbReference type="Proteomes" id="UP000049828"/>
    </source>
</evidence>
<keyword evidence="3" id="KW-1185">Reference proteome</keyword>
<dbReference type="OrthoDB" id="9804922at2"/>
<dbReference type="AlphaFoldDB" id="A0A0M6X0L0"/>
<dbReference type="RefSeq" id="WP_055040430.1">
    <property type="nucleotide sequence ID" value="NZ_CVRS01000112.1"/>
</dbReference>
<dbReference type="Pfam" id="PF12958">
    <property type="entry name" value="DUF3847"/>
    <property type="match status" value="1"/>
</dbReference>
<sequence>MPDKKSLDQLRLEKERAELRLAQEQRRLIRLENRKQYYEKGERAKRTHELCNIGGTVESLAPVFKGLPKQEMYELLETVFSLPEVQHTLHSFANRKEDAEHGSVPFHSRPD</sequence>
<dbReference type="Proteomes" id="UP000049828">
    <property type="component" value="Unassembled WGS sequence"/>
</dbReference>
<evidence type="ECO:0008006" key="4">
    <source>
        <dbReference type="Google" id="ProtNLM"/>
    </source>
</evidence>
<evidence type="ECO:0000256" key="1">
    <source>
        <dbReference type="SAM" id="Coils"/>
    </source>
</evidence>
<organism evidence="2 3">
    <name type="scientific">Roseburia inulinivorans</name>
    <dbReference type="NCBI Taxonomy" id="360807"/>
    <lineage>
        <taxon>Bacteria</taxon>
        <taxon>Bacillati</taxon>
        <taxon>Bacillota</taxon>
        <taxon>Clostridia</taxon>
        <taxon>Lachnospirales</taxon>
        <taxon>Lachnospiraceae</taxon>
        <taxon>Roseburia</taxon>
    </lineage>
</organism>
<dbReference type="InterPro" id="IPR024215">
    <property type="entry name" value="DUF3847"/>
</dbReference>
<evidence type="ECO:0000313" key="2">
    <source>
        <dbReference type="EMBL" id="CRL42949.1"/>
    </source>
</evidence>
<dbReference type="EMBL" id="CVRS01000112">
    <property type="protein sequence ID" value="CRL42949.1"/>
    <property type="molecule type" value="Genomic_DNA"/>
</dbReference>
<feature type="coiled-coil region" evidence="1">
    <location>
        <begin position="7"/>
        <end position="41"/>
    </location>
</feature>
<protein>
    <recommendedName>
        <fullName evidence="4">DUF3847 domain-containing protein</fullName>
    </recommendedName>
</protein>
<proteinExistence type="predicted"/>
<accession>A0A0M6X0L0</accession>
<reference evidence="3" key="1">
    <citation type="submission" date="2015-05" db="EMBL/GenBank/DDBJ databases">
        <authorList>
            <consortium name="Pathogen Informatics"/>
        </authorList>
    </citation>
    <scope>NUCLEOTIDE SEQUENCE [LARGE SCALE GENOMIC DNA]</scope>
    <source>
        <strain evidence="3">L1-83</strain>
    </source>
</reference>
<name>A0A0M6X0L0_9FIRM</name>
<keyword evidence="1" id="KW-0175">Coiled coil</keyword>